<gene>
    <name evidence="1" type="ORF">SDC9_84407</name>
</gene>
<sequence>MGILSMDVLDFVYPAPKLCDGVYKRFHLMTRLPLQAQFFIIQGGEEQLPGIIIDGNVPLAPFPHVPDPAVLHKQALAVMLVCTFEQVGEEILPSWKRLFDAGIGDSACKACDEGRTKL</sequence>
<reference evidence="1" key="1">
    <citation type="submission" date="2019-08" db="EMBL/GenBank/DDBJ databases">
        <authorList>
            <person name="Kucharzyk K."/>
            <person name="Murdoch R.W."/>
            <person name="Higgins S."/>
            <person name="Loffler F."/>
        </authorList>
    </citation>
    <scope>NUCLEOTIDE SEQUENCE</scope>
</reference>
<evidence type="ECO:0000313" key="1">
    <source>
        <dbReference type="EMBL" id="MPM37788.1"/>
    </source>
</evidence>
<name>A0A644ZBY7_9ZZZZ</name>
<dbReference type="AlphaFoldDB" id="A0A644ZBY7"/>
<organism evidence="1">
    <name type="scientific">bioreactor metagenome</name>
    <dbReference type="NCBI Taxonomy" id="1076179"/>
    <lineage>
        <taxon>unclassified sequences</taxon>
        <taxon>metagenomes</taxon>
        <taxon>ecological metagenomes</taxon>
    </lineage>
</organism>
<proteinExistence type="predicted"/>
<accession>A0A644ZBY7</accession>
<comment type="caution">
    <text evidence="1">The sequence shown here is derived from an EMBL/GenBank/DDBJ whole genome shotgun (WGS) entry which is preliminary data.</text>
</comment>
<dbReference type="EMBL" id="VSSQ01008065">
    <property type="protein sequence ID" value="MPM37788.1"/>
    <property type="molecule type" value="Genomic_DNA"/>
</dbReference>
<protein>
    <submittedName>
        <fullName evidence="1">Uncharacterized protein</fullName>
    </submittedName>
</protein>